<feature type="compositionally biased region" description="Basic residues" evidence="10">
    <location>
        <begin position="712"/>
        <end position="731"/>
    </location>
</feature>
<keyword evidence="14" id="KW-1185">Reference proteome</keyword>
<comment type="similarity">
    <text evidence="2">Belongs to the tubulin family.</text>
</comment>
<evidence type="ECO:0000256" key="1">
    <source>
        <dbReference type="ARBA" id="ARBA00004317"/>
    </source>
</evidence>
<evidence type="ECO:0000256" key="8">
    <source>
        <dbReference type="ARBA" id="ARBA00023212"/>
    </source>
</evidence>
<evidence type="ECO:0000256" key="5">
    <source>
        <dbReference type="ARBA" id="ARBA00022701"/>
    </source>
</evidence>
<reference evidence="13 14" key="1">
    <citation type="journal article" date="2018" name="MBio">
        <title>Comparative Genomics Reveals the Core Gene Toolbox for the Fungus-Insect Symbiosis.</title>
        <authorList>
            <person name="Wang Y."/>
            <person name="Stata M."/>
            <person name="Wang W."/>
            <person name="Stajich J.E."/>
            <person name="White M.M."/>
            <person name="Moncalvo J.M."/>
        </authorList>
    </citation>
    <scope>NUCLEOTIDE SEQUENCE [LARGE SCALE GENOMIC DNA]</scope>
    <source>
        <strain evidence="13 14">AUS-126-30</strain>
    </source>
</reference>
<feature type="compositionally biased region" description="Polar residues" evidence="10">
    <location>
        <begin position="663"/>
        <end position="672"/>
    </location>
</feature>
<dbReference type="Gene3D" id="1.10.287.600">
    <property type="entry name" value="Helix hairpin bin"/>
    <property type="match status" value="1"/>
</dbReference>
<proteinExistence type="inferred from homology"/>
<dbReference type="GO" id="GO:0031122">
    <property type="term" value="P:cytoplasmic microtubule organization"/>
    <property type="evidence" value="ECO:0007669"/>
    <property type="project" value="InterPro"/>
</dbReference>
<dbReference type="PANTHER" id="PTHR11588">
    <property type="entry name" value="TUBULIN"/>
    <property type="match status" value="1"/>
</dbReference>
<dbReference type="GO" id="GO:0005874">
    <property type="term" value="C:microtubule"/>
    <property type="evidence" value="ECO:0007669"/>
    <property type="project" value="UniProtKB-KW"/>
</dbReference>
<dbReference type="FunFam" id="1.10.287.600:FF:000004">
    <property type="entry name" value="Tubulin gamma chain"/>
    <property type="match status" value="1"/>
</dbReference>
<keyword evidence="6" id="KW-0547">Nucleotide-binding</keyword>
<evidence type="ECO:0000256" key="6">
    <source>
        <dbReference type="ARBA" id="ARBA00022741"/>
    </source>
</evidence>
<dbReference type="Gene3D" id="3.40.50.1820">
    <property type="entry name" value="alpha/beta hydrolase"/>
    <property type="match status" value="1"/>
</dbReference>
<dbReference type="Gene3D" id="3.40.50.1440">
    <property type="entry name" value="Tubulin/FtsZ, GTPase domain"/>
    <property type="match status" value="1"/>
</dbReference>
<dbReference type="Proteomes" id="UP000245591">
    <property type="component" value="Unassembled WGS sequence"/>
</dbReference>
<dbReference type="InterPro" id="IPR023123">
    <property type="entry name" value="Tubulin_C"/>
</dbReference>
<keyword evidence="4" id="KW-0963">Cytoplasm</keyword>
<dbReference type="Pfam" id="PF00091">
    <property type="entry name" value="Tubulin"/>
    <property type="match status" value="1"/>
</dbReference>
<feature type="compositionally biased region" description="Polar residues" evidence="10">
    <location>
        <begin position="732"/>
        <end position="755"/>
    </location>
</feature>
<dbReference type="InterPro" id="IPR029058">
    <property type="entry name" value="AB_hydrolase_fold"/>
</dbReference>
<dbReference type="InterPro" id="IPR002454">
    <property type="entry name" value="Gamma_tubulin"/>
</dbReference>
<feature type="region of interest" description="Disordered" evidence="10">
    <location>
        <begin position="1395"/>
        <end position="1415"/>
    </location>
</feature>
<feature type="region of interest" description="Disordered" evidence="10">
    <location>
        <begin position="642"/>
        <end position="767"/>
    </location>
</feature>
<feature type="region of interest" description="Disordered" evidence="10">
    <location>
        <begin position="374"/>
        <end position="474"/>
    </location>
</feature>
<dbReference type="InterPro" id="IPR017975">
    <property type="entry name" value="Tubulin_CS"/>
</dbReference>
<accession>A0A2U1J6E2</accession>
<feature type="compositionally biased region" description="Basic and acidic residues" evidence="10">
    <location>
        <begin position="855"/>
        <end position="869"/>
    </location>
</feature>
<feature type="compositionally biased region" description="Basic and acidic residues" evidence="10">
    <location>
        <begin position="438"/>
        <end position="451"/>
    </location>
</feature>
<dbReference type="InterPro" id="IPR036525">
    <property type="entry name" value="Tubulin/FtsZ_GTPase_sf"/>
</dbReference>
<dbReference type="GO" id="GO:0005525">
    <property type="term" value="F:GTP binding"/>
    <property type="evidence" value="ECO:0007669"/>
    <property type="project" value="UniProtKB-KW"/>
</dbReference>
<evidence type="ECO:0000259" key="12">
    <source>
        <dbReference type="SMART" id="SM00865"/>
    </source>
</evidence>
<feature type="compositionally biased region" description="Basic and acidic residues" evidence="10">
    <location>
        <begin position="1322"/>
        <end position="1334"/>
    </location>
</feature>
<feature type="region of interest" description="Disordered" evidence="10">
    <location>
        <begin position="1235"/>
        <end position="1260"/>
    </location>
</feature>
<evidence type="ECO:0000256" key="3">
    <source>
        <dbReference type="ARBA" id="ARBA00018848"/>
    </source>
</evidence>
<dbReference type="Gene3D" id="3.30.1330.20">
    <property type="entry name" value="Tubulin/FtsZ, C-terminal domain"/>
    <property type="match status" value="1"/>
</dbReference>
<evidence type="ECO:0000256" key="7">
    <source>
        <dbReference type="ARBA" id="ARBA00023134"/>
    </source>
</evidence>
<organism evidence="13 14">
    <name type="scientific">Smittium angustum</name>
    <dbReference type="NCBI Taxonomy" id="133377"/>
    <lineage>
        <taxon>Eukaryota</taxon>
        <taxon>Fungi</taxon>
        <taxon>Fungi incertae sedis</taxon>
        <taxon>Zoopagomycota</taxon>
        <taxon>Kickxellomycotina</taxon>
        <taxon>Harpellomycetes</taxon>
        <taxon>Harpellales</taxon>
        <taxon>Legeriomycetaceae</taxon>
        <taxon>Smittium</taxon>
    </lineage>
</organism>
<keyword evidence="7" id="KW-0342">GTP-binding</keyword>
<dbReference type="CDD" id="cd02188">
    <property type="entry name" value="gamma_tubulin"/>
    <property type="match status" value="1"/>
</dbReference>
<feature type="compositionally biased region" description="Polar residues" evidence="10">
    <location>
        <begin position="680"/>
        <end position="701"/>
    </location>
</feature>
<feature type="compositionally biased region" description="Basic and acidic residues" evidence="10">
    <location>
        <begin position="375"/>
        <end position="404"/>
    </location>
</feature>
<keyword evidence="8" id="KW-0206">Cytoskeleton</keyword>
<dbReference type="InterPro" id="IPR018316">
    <property type="entry name" value="Tubulin/FtsZ_2-layer-sand-dom"/>
</dbReference>
<dbReference type="InterPro" id="IPR002921">
    <property type="entry name" value="Fungal_lipase-type"/>
</dbReference>
<comment type="subcellular location">
    <subcellularLocation>
        <location evidence="1">Cytoplasm</location>
        <location evidence="1">Cytoskeleton</location>
        <location evidence="1">Microtubule organizing center</location>
        <location evidence="1">Spindle pole body</location>
    </subcellularLocation>
</comment>
<evidence type="ECO:0000256" key="4">
    <source>
        <dbReference type="ARBA" id="ARBA00022490"/>
    </source>
</evidence>
<feature type="region of interest" description="Disordered" evidence="10">
    <location>
        <begin position="1309"/>
        <end position="1350"/>
    </location>
</feature>
<sequence>MKNTKALDINPKHKLDSDEEQALQRLWLKNAGIEVEDEILEILKNNGNKTGTILNPTLAAVVSKVAKSGRISLRIMYIMATAVFEEISRQTVTQKKTLECGSQSIKRNLTWLLGENIYGLFTAANFALLKPFELSENVIKKSFLIYRKSVELGLRFAEENLRLTEAVFGDTETSVAFAEFISLIKREGWDKNLEIQAIFKGEGVFKSTYLIFKTLIAWVILQLVTRGYGQPYKLQKIYSNFESVTPFCIKIKKRSTYAKESLQNIISLETHKNPNSNPKKHEITISKTEDISTVFSKTTKLDIDIDILENVKKRNDKVDPKKYPENGIDSQFMAKSTPSVVPKYNFKSVSDDEWQHQLAYALRAVEELEFLNSDKSQDEEHDTNNLKVKSSVDIKNDEKRQTETKKHKLKKNHSFSDWEQLDKSNNRLKMTETISNLEPKDSSSSFDKEENTSQETSNQSKQKNAIDSPNDIKDSFIPFRKGSLFGFDKLESEKPNIDYVDLDSQSVCYFQTRSAPPSLPSSPITSPKLKPIDSVITPKIIISKDIETDIPTINLNETVDFKESQNKHSLQTPEFLPSIEQPEQNIYPYKPILFNIARFATFAISSYGSKFMSIMGINGNQIDIEGLLEKYGDPYDYDDLGSPDINPNYYNQSDKHKADDASSTHTISSEVGSISDMYMDNQSIGSTDGESSKDLGSTRLTSLPVLHDPGKINKKKKSHKRKYKSERKRNTIHSMSGSNLSEQQNPTIQTKSSKSPGRPKGLNRSKTNKDLEILVKVDEDESFFYHKSRQSFNPSFLKPKRRTISDHPNHVAFCRYTGIKLSDLLFSSYISPFGNVNMINNPLEFLSKHGSTTETDVKNASKQESKPEANQESNTFLSKTMELSFFVAKSSVNYATSFMPINLPFGINLQSPLESISNVLGYTKKTEFSTDKKTTGKSPSHFDSLYPGETSNTNPLYNQTPGPFNKSRLNFEGFANTPKTPTKRKYLNSSMSLYREPSIHAPVHYIAVDHATKSVVLAIRGTLGVSDFFIDLMCSYKQIVLKNHPISKTTEFKVHSGMWKSACLLASPKSEVFVEICEALRNYPKYGLVLCGHSLGGGVSSLLSILWSKPVLKQNSHGESPMQLLGNKFVTSSIFGLVEDRPISCYSFGSPCISNFALSKYIKNLIVTVVNSRDIFSSLSIGSISDLLSVTTTLGKERKTVEKIVRNAIEEKKQMIYNKIYPFNIDMSNLNLISSESSSESDEKDPERNSDDEPDSNKSSSLLGGFSIGSLLPSTKILPSLSPSRITDFIPTLPLKNIASLIIPSVWPRKSKNNKKNPKKKTKDDISDWKESKNVGHVGEKRRRKPTNRLSVSDLRKSIKDIENWHLSVVKTLRANMDNEKLYPPGTVYVLEDQNHEDDSVSSNEPRDNKDANFGDIEDKGDGLFIRNLIGNEFWSHLCAEHGISADGTLEDFAIEGMDRKDVFFYQADDDHYIPRAILVDLEPRVINNILQSPYANLYNPENIYTTEQGSGAGNNWAIGYTQGERIWEDILDIVDRETENSDSLEGFSLLHSIAGGTGSGLGSFILERMSDRYEKKLLQTYSVFPNNEDSSDVVVQPYNSLLTLKRLTENADCVTVLDNTALNRIVSDRLHIQNADFVQTNQLVSSVMTSSTITLRYPSYMNNDLSSLLAPLIPVPTCHYLMTAYTPFTSDKVEKAKPIRKTTVLDVMRRLLQSKNKMVSTTTNKKNCYISILNIIQGEADPTEVHKSLLRIRERSVGQMIPWGPASIQVALSKKSPYVQTSHRVSGLMIANHTSIASLFKRTLDQYDRLRKRNAFLDLYKRESIFSDSLEEFDLSRAVVSNLIREYSACEEPNYLSIN</sequence>
<dbReference type="EMBL" id="MBFU01000331">
    <property type="protein sequence ID" value="PWA00533.1"/>
    <property type="molecule type" value="Genomic_DNA"/>
</dbReference>
<feature type="domain" description="Tubulin/FtsZ GTPase" evidence="11">
    <location>
        <begin position="1461"/>
        <end position="1660"/>
    </location>
</feature>
<evidence type="ECO:0000256" key="10">
    <source>
        <dbReference type="SAM" id="MobiDB-lite"/>
    </source>
</evidence>
<dbReference type="GO" id="GO:0000930">
    <property type="term" value="C:gamma-tubulin complex"/>
    <property type="evidence" value="ECO:0007669"/>
    <property type="project" value="InterPro"/>
</dbReference>
<feature type="region of interest" description="Disordered" evidence="10">
    <location>
        <begin position="854"/>
        <end position="873"/>
    </location>
</feature>
<feature type="domain" description="Tubulin/FtsZ 2-layer sandwich" evidence="12">
    <location>
        <begin position="1662"/>
        <end position="1806"/>
    </location>
</feature>
<evidence type="ECO:0000259" key="11">
    <source>
        <dbReference type="SMART" id="SM00864"/>
    </source>
</evidence>
<dbReference type="CDD" id="cd00519">
    <property type="entry name" value="Lipase_3"/>
    <property type="match status" value="1"/>
</dbReference>
<dbReference type="PRINTS" id="PR01161">
    <property type="entry name" value="TUBULIN"/>
</dbReference>
<dbReference type="SMART" id="SM00865">
    <property type="entry name" value="Tubulin_C"/>
    <property type="match status" value="1"/>
</dbReference>
<evidence type="ECO:0000256" key="9">
    <source>
        <dbReference type="ARBA" id="ARBA00033229"/>
    </source>
</evidence>
<feature type="compositionally biased region" description="Basic and acidic residues" evidence="10">
    <location>
        <begin position="653"/>
        <end position="662"/>
    </location>
</feature>
<dbReference type="SUPFAM" id="SSF52490">
    <property type="entry name" value="Tubulin nucleotide-binding domain-like"/>
    <property type="match status" value="1"/>
</dbReference>
<dbReference type="PROSITE" id="PS00227">
    <property type="entry name" value="TUBULIN"/>
    <property type="match status" value="1"/>
</dbReference>
<name>A0A2U1J6E2_SMIAN</name>
<evidence type="ECO:0000313" key="13">
    <source>
        <dbReference type="EMBL" id="PWA00533.1"/>
    </source>
</evidence>
<dbReference type="PRINTS" id="PR01164">
    <property type="entry name" value="GAMMATUBULIN"/>
</dbReference>
<protein>
    <recommendedName>
        <fullName evidence="3">Tubulin gamma chain</fullName>
    </recommendedName>
    <alternativeName>
        <fullName evidence="9">Gamma-tubulin</fullName>
    </alternativeName>
</protein>
<keyword evidence="5" id="KW-0493">Microtubule</keyword>
<dbReference type="Pfam" id="PF03953">
    <property type="entry name" value="Tubulin_C"/>
    <property type="match status" value="1"/>
</dbReference>
<comment type="caution">
    <text evidence="13">The sequence shown here is derived from an EMBL/GenBank/DDBJ whole genome shotgun (WGS) entry which is preliminary data.</text>
</comment>
<dbReference type="FunFam" id="3.30.1330.20:FF:000003">
    <property type="entry name" value="Tubulin gamma chain"/>
    <property type="match status" value="1"/>
</dbReference>
<dbReference type="SUPFAM" id="SSF53474">
    <property type="entry name" value="alpha/beta-Hydrolases"/>
    <property type="match status" value="1"/>
</dbReference>
<dbReference type="GO" id="GO:0005816">
    <property type="term" value="C:spindle pole body"/>
    <property type="evidence" value="ECO:0007669"/>
    <property type="project" value="UniProtKB-SubCell"/>
</dbReference>
<dbReference type="GO" id="GO:0007020">
    <property type="term" value="P:microtubule nucleation"/>
    <property type="evidence" value="ECO:0007669"/>
    <property type="project" value="InterPro"/>
</dbReference>
<evidence type="ECO:0000313" key="14">
    <source>
        <dbReference type="Proteomes" id="UP000245591"/>
    </source>
</evidence>
<dbReference type="SUPFAM" id="SSF55307">
    <property type="entry name" value="Tubulin C-terminal domain-like"/>
    <property type="match status" value="1"/>
</dbReference>
<feature type="compositionally biased region" description="Basic and acidic residues" evidence="10">
    <location>
        <begin position="414"/>
        <end position="425"/>
    </location>
</feature>
<dbReference type="Pfam" id="PF01764">
    <property type="entry name" value="Lipase_3"/>
    <property type="match status" value="1"/>
</dbReference>
<gene>
    <name evidence="13" type="ORF">BB558_003435</name>
</gene>
<dbReference type="InterPro" id="IPR008280">
    <property type="entry name" value="Tub_FtsZ_C"/>
</dbReference>
<dbReference type="InterPro" id="IPR003008">
    <property type="entry name" value="Tubulin_FtsZ_GTPase"/>
</dbReference>
<feature type="compositionally biased region" description="Basic residues" evidence="10">
    <location>
        <begin position="1309"/>
        <end position="1321"/>
    </location>
</feature>
<dbReference type="InterPro" id="IPR037103">
    <property type="entry name" value="Tubulin/FtsZ-like_C"/>
</dbReference>
<evidence type="ECO:0000256" key="2">
    <source>
        <dbReference type="ARBA" id="ARBA00009636"/>
    </source>
</evidence>
<dbReference type="InterPro" id="IPR000217">
    <property type="entry name" value="Tubulin"/>
</dbReference>
<dbReference type="GO" id="GO:0006629">
    <property type="term" value="P:lipid metabolic process"/>
    <property type="evidence" value="ECO:0007669"/>
    <property type="project" value="InterPro"/>
</dbReference>
<dbReference type="SMART" id="SM00864">
    <property type="entry name" value="Tubulin"/>
    <property type="match status" value="1"/>
</dbReference>
<feature type="compositionally biased region" description="Polar residues" evidence="10">
    <location>
        <begin position="453"/>
        <end position="467"/>
    </location>
</feature>